<feature type="domain" description="Ketoreductase" evidence="3">
    <location>
        <begin position="2"/>
        <end position="175"/>
    </location>
</feature>
<keyword evidence="5" id="KW-1185">Reference proteome</keyword>
<dbReference type="STRING" id="1384056.N787_00940"/>
<dbReference type="InterPro" id="IPR002347">
    <property type="entry name" value="SDR_fam"/>
</dbReference>
<dbReference type="InterPro" id="IPR036291">
    <property type="entry name" value="NAD(P)-bd_dom_sf"/>
</dbReference>
<evidence type="ECO:0000256" key="1">
    <source>
        <dbReference type="ARBA" id="ARBA00006484"/>
    </source>
</evidence>
<keyword evidence="2" id="KW-0560">Oxidoreductase</keyword>
<dbReference type="CDD" id="cd05233">
    <property type="entry name" value="SDR_c"/>
    <property type="match status" value="1"/>
</dbReference>
<dbReference type="eggNOG" id="COG1028">
    <property type="taxonomic scope" value="Bacteria"/>
</dbReference>
<evidence type="ECO:0000256" key="2">
    <source>
        <dbReference type="ARBA" id="ARBA00023002"/>
    </source>
</evidence>
<dbReference type="GO" id="GO:0006633">
    <property type="term" value="P:fatty acid biosynthetic process"/>
    <property type="evidence" value="ECO:0007669"/>
    <property type="project" value="TreeGrafter"/>
</dbReference>
<dbReference type="Proteomes" id="UP000029393">
    <property type="component" value="Unassembled WGS sequence"/>
</dbReference>
<dbReference type="RefSeq" id="WP_034210980.1">
    <property type="nucleotide sequence ID" value="NZ_AVCK01000012.1"/>
</dbReference>
<dbReference type="PANTHER" id="PTHR42760">
    <property type="entry name" value="SHORT-CHAIN DEHYDROGENASES/REDUCTASES FAMILY MEMBER"/>
    <property type="match status" value="1"/>
</dbReference>
<proteinExistence type="inferred from homology"/>
<dbReference type="PRINTS" id="PR00081">
    <property type="entry name" value="GDHRDH"/>
</dbReference>
<name>A0A091B5X2_9GAMM</name>
<evidence type="ECO:0000313" key="5">
    <source>
        <dbReference type="Proteomes" id="UP000029393"/>
    </source>
</evidence>
<dbReference type="SMART" id="SM00822">
    <property type="entry name" value="PKS_KR"/>
    <property type="match status" value="1"/>
</dbReference>
<comment type="similarity">
    <text evidence="1">Belongs to the short-chain dehydrogenases/reductases (SDR) family.</text>
</comment>
<dbReference type="AlphaFoldDB" id="A0A091B5X2"/>
<sequence>MKTCLITGASGGVATALAARLRDAGWRLALASRRADELVLADGEVAIAADVATEDGAETAVARATEAFGQVPDAVAHCAGAILIAPIGRTTEAQYRACLAANLDSAFFVAKAYAPRVQKSPAPGALLFFSSVAAGIGVANHAAIAMAKGGVEALVRSLAADFSGAGLRANAIAPGLMRTPATERMLTNEAAAKAIAGQYPLGRHGEADEAAALGAFLLSDDAGWISGQVIGLDGGFQAVRPYVKSP</sequence>
<protein>
    <recommendedName>
        <fullName evidence="3">Ketoreductase domain-containing protein</fullName>
    </recommendedName>
</protein>
<organism evidence="4 5">
    <name type="scientific">Arenimonas metalli CF5-1</name>
    <dbReference type="NCBI Taxonomy" id="1384056"/>
    <lineage>
        <taxon>Bacteria</taxon>
        <taxon>Pseudomonadati</taxon>
        <taxon>Pseudomonadota</taxon>
        <taxon>Gammaproteobacteria</taxon>
        <taxon>Lysobacterales</taxon>
        <taxon>Lysobacteraceae</taxon>
        <taxon>Arenimonas</taxon>
    </lineage>
</organism>
<dbReference type="GO" id="GO:0048038">
    <property type="term" value="F:quinone binding"/>
    <property type="evidence" value="ECO:0007669"/>
    <property type="project" value="TreeGrafter"/>
</dbReference>
<dbReference type="Pfam" id="PF13561">
    <property type="entry name" value="adh_short_C2"/>
    <property type="match status" value="1"/>
</dbReference>
<dbReference type="OrthoDB" id="9803628at2"/>
<reference evidence="4 5" key="1">
    <citation type="submission" date="2013-09" db="EMBL/GenBank/DDBJ databases">
        <title>Genome sequencing of Arenimonas metalli.</title>
        <authorList>
            <person name="Chen F."/>
            <person name="Wang G."/>
        </authorList>
    </citation>
    <scope>NUCLEOTIDE SEQUENCE [LARGE SCALE GENOMIC DNA]</scope>
    <source>
        <strain evidence="4 5">CF5-1</strain>
    </source>
</reference>
<dbReference type="Gene3D" id="3.40.50.720">
    <property type="entry name" value="NAD(P)-binding Rossmann-like Domain"/>
    <property type="match status" value="1"/>
</dbReference>
<dbReference type="SUPFAM" id="SSF51735">
    <property type="entry name" value="NAD(P)-binding Rossmann-fold domains"/>
    <property type="match status" value="1"/>
</dbReference>
<dbReference type="GO" id="GO:0016616">
    <property type="term" value="F:oxidoreductase activity, acting on the CH-OH group of donors, NAD or NADP as acceptor"/>
    <property type="evidence" value="ECO:0007669"/>
    <property type="project" value="TreeGrafter"/>
</dbReference>
<dbReference type="InterPro" id="IPR057326">
    <property type="entry name" value="KR_dom"/>
</dbReference>
<dbReference type="PANTHER" id="PTHR42760:SF133">
    <property type="entry name" value="3-OXOACYL-[ACYL-CARRIER-PROTEIN] REDUCTASE"/>
    <property type="match status" value="1"/>
</dbReference>
<dbReference type="PATRIC" id="fig|1384056.3.peg.818"/>
<accession>A0A091B5X2</accession>
<evidence type="ECO:0000313" key="4">
    <source>
        <dbReference type="EMBL" id="KFN46892.1"/>
    </source>
</evidence>
<dbReference type="EMBL" id="AVCK01000012">
    <property type="protein sequence ID" value="KFN46892.1"/>
    <property type="molecule type" value="Genomic_DNA"/>
</dbReference>
<comment type="caution">
    <text evidence="4">The sequence shown here is derived from an EMBL/GenBank/DDBJ whole genome shotgun (WGS) entry which is preliminary data.</text>
</comment>
<evidence type="ECO:0000259" key="3">
    <source>
        <dbReference type="SMART" id="SM00822"/>
    </source>
</evidence>
<gene>
    <name evidence="4" type="ORF">N787_00940</name>
</gene>